<evidence type="ECO:0000256" key="3">
    <source>
        <dbReference type="ARBA" id="ARBA00022448"/>
    </source>
</evidence>
<dbReference type="STRING" id="89524.SAMN05444370_109125"/>
<evidence type="ECO:0000256" key="2">
    <source>
        <dbReference type="ARBA" id="ARBA00008520"/>
    </source>
</evidence>
<comment type="subcellular location">
    <subcellularLocation>
        <location evidence="1">Periplasm</location>
    </subcellularLocation>
</comment>
<feature type="signal peptide" evidence="5">
    <location>
        <begin position="1"/>
        <end position="42"/>
    </location>
</feature>
<dbReference type="GO" id="GO:0042597">
    <property type="term" value="C:periplasmic space"/>
    <property type="evidence" value="ECO:0007669"/>
    <property type="project" value="UniProtKB-SubCell"/>
</dbReference>
<evidence type="ECO:0000313" key="7">
    <source>
        <dbReference type="Proteomes" id="UP000198703"/>
    </source>
</evidence>
<dbReference type="Gene3D" id="3.40.190.10">
    <property type="entry name" value="Periplasmic binding protein-like II"/>
    <property type="match status" value="2"/>
</dbReference>
<keyword evidence="3" id="KW-0813">Transport</keyword>
<dbReference type="EMBL" id="FNQM01000009">
    <property type="protein sequence ID" value="SEA69610.1"/>
    <property type="molecule type" value="Genomic_DNA"/>
</dbReference>
<sequence>MRGGGMRGGGGIRGGGLAGCRRRLFALAAMICAVALNCAAAAADPYAPYRGDVLRVMFPSHPHFDAAASLLTRFTEETGVEVEVETMDYLAMMRRQSELLAASVGRHDLIAYVAFTKADLVSADRIWPLAPFLLNPRLADPDYDAADLVTGYLENVGVVGGAKGYLPGALQGAYGVPFGAETSVLGYRRDVFERHGLAPPETYDELLGAACLIPELEPGMAGLASRSEPGHNLTHAFLLHLAPLGGRVFDDGWNYVANNPQGVAAGEALKRILACSGGADAQLDAGEARDLFLEGGAAMYLDSSVAAGAVGRSPVAGLVGWAAHPVGVRRASQTRGFGLAIPRNAPNPEAAFLLMQWLTSKPVDRLIALGGGNPSRFSTHADRELNARTPHLAVFGEALRHADPDWRPIIPVWGRINAMLGLALARAMTGEMTVQAALDSIAAPVAEIMAEAGYHVWRRR</sequence>
<reference evidence="6 7" key="1">
    <citation type="submission" date="2016-10" db="EMBL/GenBank/DDBJ databases">
        <authorList>
            <person name="de Groot N.N."/>
        </authorList>
    </citation>
    <scope>NUCLEOTIDE SEQUENCE [LARGE SCALE GENOMIC DNA]</scope>
    <source>
        <strain evidence="6 7">DSM 15345</strain>
    </source>
</reference>
<evidence type="ECO:0000313" key="6">
    <source>
        <dbReference type="EMBL" id="SEA69610.1"/>
    </source>
</evidence>
<feature type="chain" id="PRO_5011731072" evidence="5">
    <location>
        <begin position="43"/>
        <end position="460"/>
    </location>
</feature>
<organism evidence="6 7">
    <name type="scientific">Rubrimonas cliftonensis</name>
    <dbReference type="NCBI Taxonomy" id="89524"/>
    <lineage>
        <taxon>Bacteria</taxon>
        <taxon>Pseudomonadati</taxon>
        <taxon>Pseudomonadota</taxon>
        <taxon>Alphaproteobacteria</taxon>
        <taxon>Rhodobacterales</taxon>
        <taxon>Paracoccaceae</taxon>
        <taxon>Rubrimonas</taxon>
    </lineage>
</organism>
<keyword evidence="7" id="KW-1185">Reference proteome</keyword>
<comment type="similarity">
    <text evidence="2">Belongs to the bacterial solute-binding protein 1 family.</text>
</comment>
<evidence type="ECO:0000256" key="4">
    <source>
        <dbReference type="ARBA" id="ARBA00022729"/>
    </source>
</evidence>
<gene>
    <name evidence="6" type="ORF">SAMN05444370_109125</name>
</gene>
<protein>
    <submittedName>
        <fullName evidence="6">Carbohydrate ABC transporter substrate-binding protein, CUT1 family</fullName>
    </submittedName>
</protein>
<dbReference type="SUPFAM" id="SSF53850">
    <property type="entry name" value="Periplasmic binding protein-like II"/>
    <property type="match status" value="1"/>
</dbReference>
<evidence type="ECO:0000256" key="1">
    <source>
        <dbReference type="ARBA" id="ARBA00004418"/>
    </source>
</evidence>
<dbReference type="PANTHER" id="PTHR43649">
    <property type="entry name" value="ARABINOSE-BINDING PROTEIN-RELATED"/>
    <property type="match status" value="1"/>
</dbReference>
<proteinExistence type="inferred from homology"/>
<name>A0A1H4DAY5_9RHOB</name>
<dbReference type="PANTHER" id="PTHR43649:SF34">
    <property type="entry name" value="ABC TRANSPORTER PERIPLASMIC-BINDING PROTEIN YCJN-RELATED"/>
    <property type="match status" value="1"/>
</dbReference>
<evidence type="ECO:0000256" key="5">
    <source>
        <dbReference type="SAM" id="SignalP"/>
    </source>
</evidence>
<dbReference type="Proteomes" id="UP000198703">
    <property type="component" value="Unassembled WGS sequence"/>
</dbReference>
<keyword evidence="4 5" id="KW-0732">Signal</keyword>
<dbReference type="AlphaFoldDB" id="A0A1H4DAY5"/>
<accession>A0A1H4DAY5</accession>
<dbReference type="InterPro" id="IPR006059">
    <property type="entry name" value="SBP"/>
</dbReference>
<dbReference type="Pfam" id="PF01547">
    <property type="entry name" value="SBP_bac_1"/>
    <property type="match status" value="1"/>
</dbReference>
<dbReference type="InterPro" id="IPR050490">
    <property type="entry name" value="Bact_solute-bd_prot1"/>
</dbReference>